<dbReference type="Pfam" id="PF00430">
    <property type="entry name" value="ATP-synt_B"/>
    <property type="match status" value="1"/>
</dbReference>
<comment type="subcellular location">
    <subcellularLocation>
        <location evidence="15">Cell membrane</location>
        <topology evidence="15">Single-pass membrane protein</topology>
    </subcellularLocation>
    <subcellularLocation>
        <location evidence="14">Endomembrane system</location>
        <topology evidence="14">Single-pass membrane protein</topology>
    </subcellularLocation>
</comment>
<evidence type="ECO:0000256" key="15">
    <source>
        <dbReference type="HAMAP-Rule" id="MF_01398"/>
    </source>
</evidence>
<keyword evidence="7 15" id="KW-1133">Transmembrane helix</keyword>
<dbReference type="InterPro" id="IPR005864">
    <property type="entry name" value="ATP_synth_F0_bsu_bac"/>
</dbReference>
<dbReference type="InterPro" id="IPR050059">
    <property type="entry name" value="ATP_synthase_B_chain"/>
</dbReference>
<evidence type="ECO:0000256" key="11">
    <source>
        <dbReference type="ARBA" id="ARBA00025198"/>
    </source>
</evidence>
<dbReference type="Gene3D" id="1.20.5.620">
    <property type="entry name" value="F1F0 ATP synthase subunit B, membrane domain"/>
    <property type="match status" value="1"/>
</dbReference>
<protein>
    <recommendedName>
        <fullName evidence="15">ATP synthase subunit b</fullName>
    </recommendedName>
    <alternativeName>
        <fullName evidence="15">ATP synthase F(0) sector subunit b</fullName>
    </alternativeName>
    <alternativeName>
        <fullName evidence="15">ATPase subunit I</fullName>
    </alternativeName>
    <alternativeName>
        <fullName evidence="15">F-type ATPase subunit b</fullName>
        <shortName evidence="15">F-ATPase subunit b</shortName>
    </alternativeName>
</protein>
<comment type="function">
    <text evidence="11 15">F(1)F(0) ATP synthase produces ATP from ADP in the presence of a proton or sodium gradient. F-type ATPases consist of two structural domains, F(1) containing the extramembraneous catalytic core and F(0) containing the membrane proton channel, linked together by a central stalk and a peripheral stalk. During catalysis, ATP synthesis in the catalytic domain of F(1) is coupled via a rotary mechanism of the central stalk subunits to proton translocation.</text>
</comment>
<reference evidence="19" key="1">
    <citation type="journal article" date="2019" name="Int. J. Syst. Evol. Microbiol.">
        <title>The Global Catalogue of Microorganisms (GCM) 10K type strain sequencing project: providing services to taxonomists for standard genome sequencing and annotation.</title>
        <authorList>
            <consortium name="The Broad Institute Genomics Platform"/>
            <consortium name="The Broad Institute Genome Sequencing Center for Infectious Disease"/>
            <person name="Wu L."/>
            <person name="Ma J."/>
        </authorList>
    </citation>
    <scope>NUCLEOTIDE SEQUENCE [LARGE SCALE GENOMIC DNA]</scope>
    <source>
        <strain evidence="19">CGMCC 1.7656</strain>
    </source>
</reference>
<evidence type="ECO:0000256" key="13">
    <source>
        <dbReference type="ARBA" id="ARBA00026054"/>
    </source>
</evidence>
<dbReference type="PANTHER" id="PTHR33445:SF1">
    <property type="entry name" value="ATP SYNTHASE SUBUNIT B"/>
    <property type="match status" value="1"/>
</dbReference>
<sequence length="165" mass="18516">MELINQFQSGLFIIQSIIFIALLLLLGKFAWKPILNSINERETNIMDALNQAQLAKEEMAQLKSDNERIIREAKAERDAILKEAREIKEKIVSDAKEVAKVEGDKMIAQARQSIVAEKTAAVAEIKNQIGALSVQIAESILKQKLDTTEAHNQLVENILKQPNQN</sequence>
<dbReference type="EMBL" id="BMLV01000004">
    <property type="protein sequence ID" value="GGP05148.1"/>
    <property type="molecule type" value="Genomic_DNA"/>
</dbReference>
<gene>
    <name evidence="15 18" type="primary">atpF</name>
    <name evidence="18" type="ORF">GCM10010992_20190</name>
</gene>
<feature type="transmembrane region" description="Helical" evidence="15">
    <location>
        <begin position="12"/>
        <end position="31"/>
    </location>
</feature>
<evidence type="ECO:0000256" key="1">
    <source>
        <dbReference type="ARBA" id="ARBA00005513"/>
    </source>
</evidence>
<accession>A0ABQ2NJT3</accession>
<evidence type="ECO:0000256" key="9">
    <source>
        <dbReference type="ARBA" id="ARBA00023136"/>
    </source>
</evidence>
<keyword evidence="5 15" id="KW-0812">Transmembrane</keyword>
<evidence type="ECO:0000313" key="19">
    <source>
        <dbReference type="Proteomes" id="UP000620064"/>
    </source>
</evidence>
<evidence type="ECO:0000256" key="8">
    <source>
        <dbReference type="ARBA" id="ARBA00023065"/>
    </source>
</evidence>
<evidence type="ECO:0000256" key="12">
    <source>
        <dbReference type="ARBA" id="ARBA00025614"/>
    </source>
</evidence>
<evidence type="ECO:0000256" key="3">
    <source>
        <dbReference type="ARBA" id="ARBA00022475"/>
    </source>
</evidence>
<evidence type="ECO:0000256" key="10">
    <source>
        <dbReference type="ARBA" id="ARBA00023310"/>
    </source>
</evidence>
<keyword evidence="8 15" id="KW-0406">Ion transport</keyword>
<keyword evidence="19" id="KW-1185">Reference proteome</keyword>
<keyword evidence="6 15" id="KW-0375">Hydrogen ion transport</keyword>
<comment type="similarity">
    <text evidence="1 15 16">Belongs to the ATPase B chain family.</text>
</comment>
<evidence type="ECO:0000256" key="5">
    <source>
        <dbReference type="ARBA" id="ARBA00022692"/>
    </source>
</evidence>
<keyword evidence="9 15" id="KW-0472">Membrane</keyword>
<organism evidence="18 19">
    <name type="scientific">Cloacibacterium rupense</name>
    <dbReference type="NCBI Taxonomy" id="517423"/>
    <lineage>
        <taxon>Bacteria</taxon>
        <taxon>Pseudomonadati</taxon>
        <taxon>Bacteroidota</taxon>
        <taxon>Flavobacteriia</taxon>
        <taxon>Flavobacteriales</taxon>
        <taxon>Weeksellaceae</taxon>
    </lineage>
</organism>
<evidence type="ECO:0000256" key="17">
    <source>
        <dbReference type="SAM" id="Coils"/>
    </source>
</evidence>
<dbReference type="SUPFAM" id="SSF81573">
    <property type="entry name" value="F1F0 ATP synthase subunit B, membrane domain"/>
    <property type="match status" value="1"/>
</dbReference>
<comment type="subunit">
    <text evidence="15">F-type ATPases have 2 components, F(1) - the catalytic core - and F(0) - the membrane proton channel. F(1) has five subunits: alpha(3), beta(3), gamma(1), delta(1), epsilon(1). F(0) has three main subunits: a(1), b(2) and c(10-14). The alpha and beta chains form an alternating ring which encloses part of the gamma chain. F(1) is attached to F(0) by a central stalk formed by the gamma and epsilon chains, while a peripheral stalk is formed by the delta and b chains.</text>
</comment>
<name>A0ABQ2NJT3_9FLAO</name>
<comment type="subunit">
    <text evidence="13">F-type ATPases have 2 components, F(1) - the catalytic core - and F(0) - the membrane proton channel. F(1) has five subunits: alpha(3), beta(3), gamma(1), delta(1), epsilon(1). F(0) has four main subunits: a(1), b(2) and c(10-14). The alpha and beta chains form an alternating ring which encloses part of the gamma chain. F(1) is attached to F(0) by a central stalk formed by the gamma and epsilon chains, while a peripheral stalk is formed by the delta and b chains.</text>
</comment>
<evidence type="ECO:0000256" key="7">
    <source>
        <dbReference type="ARBA" id="ARBA00022989"/>
    </source>
</evidence>
<feature type="coiled-coil region" evidence="17">
    <location>
        <begin position="38"/>
        <end position="90"/>
    </location>
</feature>
<keyword evidence="2 15" id="KW-0813">Transport</keyword>
<keyword evidence="17" id="KW-0175">Coiled coil</keyword>
<evidence type="ECO:0000313" key="18">
    <source>
        <dbReference type="EMBL" id="GGP05148.1"/>
    </source>
</evidence>
<comment type="function">
    <text evidence="12">Component of the F(0) channel, it forms part of the peripheral stalk, linking F(1) to F(0). The b'-subunit is a diverged and duplicated form of b found in plants and photosynthetic bacteria.</text>
</comment>
<dbReference type="RefSeq" id="WP_188617992.1">
    <property type="nucleotide sequence ID" value="NZ_BMLV01000004.1"/>
</dbReference>
<proteinExistence type="inferred from homology"/>
<dbReference type="InterPro" id="IPR002146">
    <property type="entry name" value="ATP_synth_b/b'su_bac/chlpt"/>
</dbReference>
<dbReference type="PANTHER" id="PTHR33445">
    <property type="entry name" value="ATP SYNTHASE SUBUNIT B', CHLOROPLASTIC"/>
    <property type="match status" value="1"/>
</dbReference>
<keyword evidence="4 15" id="KW-0138">CF(0)</keyword>
<comment type="caution">
    <text evidence="18">The sequence shown here is derived from an EMBL/GenBank/DDBJ whole genome shotgun (WGS) entry which is preliminary data.</text>
</comment>
<dbReference type="HAMAP" id="MF_01398">
    <property type="entry name" value="ATP_synth_b_bprime"/>
    <property type="match status" value="1"/>
</dbReference>
<evidence type="ECO:0000256" key="16">
    <source>
        <dbReference type="RuleBase" id="RU003848"/>
    </source>
</evidence>
<dbReference type="InterPro" id="IPR028987">
    <property type="entry name" value="ATP_synth_B-like_membr_sf"/>
</dbReference>
<dbReference type="Proteomes" id="UP000620064">
    <property type="component" value="Unassembled WGS sequence"/>
</dbReference>
<keyword evidence="10 15" id="KW-0066">ATP synthesis</keyword>
<evidence type="ECO:0000256" key="14">
    <source>
        <dbReference type="ARBA" id="ARBA00037847"/>
    </source>
</evidence>
<evidence type="ECO:0000256" key="6">
    <source>
        <dbReference type="ARBA" id="ARBA00022781"/>
    </source>
</evidence>
<dbReference type="NCBIfam" id="TIGR01144">
    <property type="entry name" value="ATP_synt_b"/>
    <property type="match status" value="1"/>
</dbReference>
<evidence type="ECO:0000256" key="2">
    <source>
        <dbReference type="ARBA" id="ARBA00022448"/>
    </source>
</evidence>
<dbReference type="CDD" id="cd06503">
    <property type="entry name" value="ATP-synt_Fo_b"/>
    <property type="match status" value="1"/>
</dbReference>
<keyword evidence="3 15" id="KW-1003">Cell membrane</keyword>
<evidence type="ECO:0000256" key="4">
    <source>
        <dbReference type="ARBA" id="ARBA00022547"/>
    </source>
</evidence>